<name>A0A6N2LR18_SALVM</name>
<organism evidence="1">
    <name type="scientific">Salix viminalis</name>
    <name type="common">Common osier</name>
    <name type="synonym">Basket willow</name>
    <dbReference type="NCBI Taxonomy" id="40686"/>
    <lineage>
        <taxon>Eukaryota</taxon>
        <taxon>Viridiplantae</taxon>
        <taxon>Streptophyta</taxon>
        <taxon>Embryophyta</taxon>
        <taxon>Tracheophyta</taxon>
        <taxon>Spermatophyta</taxon>
        <taxon>Magnoliopsida</taxon>
        <taxon>eudicotyledons</taxon>
        <taxon>Gunneridae</taxon>
        <taxon>Pentapetalae</taxon>
        <taxon>rosids</taxon>
        <taxon>fabids</taxon>
        <taxon>Malpighiales</taxon>
        <taxon>Salicaceae</taxon>
        <taxon>Saliceae</taxon>
        <taxon>Salix</taxon>
    </lineage>
</organism>
<gene>
    <name evidence="1" type="ORF">SVIM_LOCUS260730</name>
</gene>
<proteinExistence type="predicted"/>
<dbReference type="AlphaFoldDB" id="A0A6N2LR18"/>
<evidence type="ECO:0000313" key="1">
    <source>
        <dbReference type="EMBL" id="VFU42873.1"/>
    </source>
</evidence>
<protein>
    <submittedName>
        <fullName evidence="1">Uncharacterized protein</fullName>
    </submittedName>
</protein>
<reference evidence="1" key="1">
    <citation type="submission" date="2019-03" db="EMBL/GenBank/DDBJ databases">
        <authorList>
            <person name="Mank J."/>
            <person name="Almeida P."/>
        </authorList>
    </citation>
    <scope>NUCLEOTIDE SEQUENCE</scope>
    <source>
        <strain evidence="1">78183</strain>
    </source>
</reference>
<accession>A0A6N2LR18</accession>
<dbReference type="EMBL" id="CAADRP010001592">
    <property type="protein sequence ID" value="VFU42873.1"/>
    <property type="molecule type" value="Genomic_DNA"/>
</dbReference>
<sequence>MSTNSLYHVKQASPFPGIPMIEYAEHEQFLLHSISQSARLLLMSTQVALEVSGRRRFLTQPPDPSLADHCSGYLGSNPERRERTCLWAEKREWLGLSTMGWALASMGRAPMPLSHSPIAAAHSARLTRA</sequence>